<protein>
    <recommendedName>
        <fullName evidence="3">Vint domain-containing protein</fullName>
    </recommendedName>
</protein>
<feature type="transmembrane region" description="Helical" evidence="1">
    <location>
        <begin position="194"/>
        <end position="216"/>
    </location>
</feature>
<evidence type="ECO:0000313" key="2">
    <source>
        <dbReference type="EMBL" id="QHT79438.1"/>
    </source>
</evidence>
<sequence>MSNIYENINQLYTKTGFTEKYGSELWVTVIIIVLFLIAITYFYIMNNIKPILADWDNQKCNPAVIPFAGLINNGKNTTPFEFTGQNFTYCIQGILANITAYAFQPFYYLMKMMTDAFSELTNALNSVRAEFDNIRTSMHTFSTETMGRTLNITMPIVQLMINIKDMGAKVLGILSASMYTLMGSYLAMKSLFLFIIDLIITILIILAGIIAGLIVANIVAFGALTPVIAANTAIMILILIPTIMIKIFMDDILHLSTRNTPSVPGCFEDTTPIKLKDTSIKNIADVVVGDVLCDGSIVTGIMKLSAKGQDVYNLHSVIVTGEHRVYNGVTNTCINYIRGEGGSAPWVKVKDHPDSKLLNKNEFNKPYVYCLMTDTKSFMINELLFSDWDDIDETVIEKLTENCVPKGYIPPNFTNADIHDYLDNGLHPSTKIKLKSGRETTIDNVRVNDILIGGEIVLGTIKIDATKLKGIYEYRIDDDISIRCSTNITINNYLGGINTFNLYGNTILDKTPCLYLYQLLTTTGSFNVHGLTIGDYNHGIDNLLI</sequence>
<feature type="transmembrane region" description="Helical" evidence="1">
    <location>
        <begin position="170"/>
        <end position="188"/>
    </location>
</feature>
<feature type="transmembrane region" description="Helical" evidence="1">
    <location>
        <begin position="228"/>
        <end position="249"/>
    </location>
</feature>
<reference evidence="2" key="1">
    <citation type="journal article" date="2020" name="Nature">
        <title>Giant virus diversity and host interactions through global metagenomics.</title>
        <authorList>
            <person name="Schulz F."/>
            <person name="Roux S."/>
            <person name="Paez-Espino D."/>
            <person name="Jungbluth S."/>
            <person name="Walsh D.A."/>
            <person name="Denef V.J."/>
            <person name="McMahon K.D."/>
            <person name="Konstantinidis K.T."/>
            <person name="Eloe-Fadrosh E.A."/>
            <person name="Kyrpides N.C."/>
            <person name="Woyke T."/>
        </authorList>
    </citation>
    <scope>NUCLEOTIDE SEQUENCE</scope>
    <source>
        <strain evidence="2">GVMAG-M-3300023184-101</strain>
    </source>
</reference>
<organism evidence="2">
    <name type="scientific">viral metagenome</name>
    <dbReference type="NCBI Taxonomy" id="1070528"/>
    <lineage>
        <taxon>unclassified sequences</taxon>
        <taxon>metagenomes</taxon>
        <taxon>organismal metagenomes</taxon>
    </lineage>
</organism>
<dbReference type="AlphaFoldDB" id="A0A6C0HFR3"/>
<keyword evidence="1" id="KW-1133">Transmembrane helix</keyword>
<proteinExistence type="predicted"/>
<keyword evidence="1" id="KW-0472">Membrane</keyword>
<evidence type="ECO:0000256" key="1">
    <source>
        <dbReference type="SAM" id="Phobius"/>
    </source>
</evidence>
<keyword evidence="1" id="KW-0812">Transmembrane</keyword>
<dbReference type="EMBL" id="MN739949">
    <property type="protein sequence ID" value="QHT79438.1"/>
    <property type="molecule type" value="Genomic_DNA"/>
</dbReference>
<evidence type="ECO:0008006" key="3">
    <source>
        <dbReference type="Google" id="ProtNLM"/>
    </source>
</evidence>
<accession>A0A6C0HFR3</accession>
<name>A0A6C0HFR3_9ZZZZ</name>
<feature type="transmembrane region" description="Helical" evidence="1">
    <location>
        <begin position="25"/>
        <end position="44"/>
    </location>
</feature>